<feature type="region of interest" description="Disordered" evidence="2">
    <location>
        <begin position="131"/>
        <end position="156"/>
    </location>
</feature>
<reference evidence="4" key="2">
    <citation type="submission" date="2015-01" db="EMBL/GenBank/DDBJ databases">
        <title>Evolutionary Origins and Diversification of the Mycorrhizal Mutualists.</title>
        <authorList>
            <consortium name="DOE Joint Genome Institute"/>
            <consortium name="Mycorrhizal Genomics Consortium"/>
            <person name="Kohler A."/>
            <person name="Kuo A."/>
            <person name="Nagy L.G."/>
            <person name="Floudas D."/>
            <person name="Copeland A."/>
            <person name="Barry K.W."/>
            <person name="Cichocki N."/>
            <person name="Veneault-Fourrey C."/>
            <person name="LaButti K."/>
            <person name="Lindquist E.A."/>
            <person name="Lipzen A."/>
            <person name="Lundell T."/>
            <person name="Morin E."/>
            <person name="Murat C."/>
            <person name="Riley R."/>
            <person name="Ohm R."/>
            <person name="Sun H."/>
            <person name="Tunlid A."/>
            <person name="Henrissat B."/>
            <person name="Grigoriev I.V."/>
            <person name="Hibbett D.S."/>
            <person name="Martin F."/>
        </authorList>
    </citation>
    <scope>NUCLEOTIDE SEQUENCE [LARGE SCALE GENOMIC DNA]</scope>
    <source>
        <strain evidence="4">F 1598</strain>
    </source>
</reference>
<evidence type="ECO:0000256" key="1">
    <source>
        <dbReference type="SAM" id="Coils"/>
    </source>
</evidence>
<proteinExistence type="predicted"/>
<evidence type="ECO:0000313" key="4">
    <source>
        <dbReference type="Proteomes" id="UP000054166"/>
    </source>
</evidence>
<feature type="compositionally biased region" description="Basic residues" evidence="2">
    <location>
        <begin position="138"/>
        <end position="148"/>
    </location>
</feature>
<dbReference type="InParanoid" id="A0A0C3B6K9"/>
<dbReference type="HOGENOM" id="CLU_081917_0_0_1"/>
<protein>
    <submittedName>
        <fullName evidence="3">Uncharacterized protein</fullName>
    </submittedName>
</protein>
<dbReference type="AlphaFoldDB" id="A0A0C3B6K9"/>
<keyword evidence="4" id="KW-1185">Reference proteome</keyword>
<gene>
    <name evidence="3" type="ORF">PILCRDRAFT_15656</name>
</gene>
<evidence type="ECO:0000256" key="2">
    <source>
        <dbReference type="SAM" id="MobiDB-lite"/>
    </source>
</evidence>
<dbReference type="EMBL" id="KN833099">
    <property type="protein sequence ID" value="KIM72962.1"/>
    <property type="molecule type" value="Genomic_DNA"/>
</dbReference>
<reference evidence="3 4" key="1">
    <citation type="submission" date="2014-04" db="EMBL/GenBank/DDBJ databases">
        <authorList>
            <consortium name="DOE Joint Genome Institute"/>
            <person name="Kuo A."/>
            <person name="Tarkka M."/>
            <person name="Buscot F."/>
            <person name="Kohler A."/>
            <person name="Nagy L.G."/>
            <person name="Floudas D."/>
            <person name="Copeland A."/>
            <person name="Barry K.W."/>
            <person name="Cichocki N."/>
            <person name="Veneault-Fourrey C."/>
            <person name="LaButti K."/>
            <person name="Lindquist E.A."/>
            <person name="Lipzen A."/>
            <person name="Lundell T."/>
            <person name="Morin E."/>
            <person name="Murat C."/>
            <person name="Sun H."/>
            <person name="Tunlid A."/>
            <person name="Henrissat B."/>
            <person name="Grigoriev I.V."/>
            <person name="Hibbett D.S."/>
            <person name="Martin F."/>
            <person name="Nordberg H.P."/>
            <person name="Cantor M.N."/>
            <person name="Hua S.X."/>
        </authorList>
    </citation>
    <scope>NUCLEOTIDE SEQUENCE [LARGE SCALE GENOMIC DNA]</scope>
    <source>
        <strain evidence="3 4">F 1598</strain>
    </source>
</reference>
<evidence type="ECO:0000313" key="3">
    <source>
        <dbReference type="EMBL" id="KIM72962.1"/>
    </source>
</evidence>
<dbReference type="Proteomes" id="UP000054166">
    <property type="component" value="Unassembled WGS sequence"/>
</dbReference>
<feature type="region of interest" description="Disordered" evidence="2">
    <location>
        <begin position="201"/>
        <end position="233"/>
    </location>
</feature>
<accession>A0A0C3B6K9</accession>
<keyword evidence="1" id="KW-0175">Coiled coil</keyword>
<name>A0A0C3B6K9_PILCF</name>
<feature type="coiled-coil region" evidence="1">
    <location>
        <begin position="21"/>
        <end position="86"/>
    </location>
</feature>
<feature type="compositionally biased region" description="Acidic residues" evidence="2">
    <location>
        <begin position="224"/>
        <end position="233"/>
    </location>
</feature>
<sequence length="233" mass="25479">MSSEAEQLAAKLAEIADTRKKKDKRQQLMELEAEQERLEEECLQGELERMRVEEQRKQEAAKVAVAAEEAAKMEFAKKQAEELAKEDSVEVTVGDVVEEHGVVWYAKEGWVCEECEKCLWTDAPWATACQDGSEAGPSKRKKVGSMKGKGKEKEGSELGMGTDAIAALLAEIDVGYIADYMQRTEDEQRGEGVDMEGVEVEGMGGNVGVGDNIGVWDNVGGEGSEQEVDGTLQ</sequence>
<feature type="compositionally biased region" description="Low complexity" evidence="2">
    <location>
        <begin position="209"/>
        <end position="219"/>
    </location>
</feature>
<organism evidence="3 4">
    <name type="scientific">Piloderma croceum (strain F 1598)</name>
    <dbReference type="NCBI Taxonomy" id="765440"/>
    <lineage>
        <taxon>Eukaryota</taxon>
        <taxon>Fungi</taxon>
        <taxon>Dikarya</taxon>
        <taxon>Basidiomycota</taxon>
        <taxon>Agaricomycotina</taxon>
        <taxon>Agaricomycetes</taxon>
        <taxon>Agaricomycetidae</taxon>
        <taxon>Atheliales</taxon>
        <taxon>Atheliaceae</taxon>
        <taxon>Piloderma</taxon>
    </lineage>
</organism>